<sequence length="290" mass="33615">MGHPAHGYPPLGWSMAMPTPRIRPFREKSGPQHNIPFDAPELDFLLAVLGRNFFADMATLTNAYAVVHGGRLWADTTEDEICFFFGILILMGVNERPQYRDYWSTDPALNCPYISSRITRNRFEQLMHCIHLSSSYLLRNQHLYADNFYSSLGLIRDLHDAIAYFCGTIWKNSRGLPKQISDMALQRGQSEKLSADRDIVFCRWMAVMHQMCDNFSSRKRAAMGSIHAFLQTGARLKLVVQHRLYRHQTKVTKSHQEALNELWSQYKQVDRMSMSEYLHRCSDLMDISED</sequence>
<gene>
    <name evidence="2" type="ORF">NP493_72g00007</name>
</gene>
<dbReference type="AlphaFoldDB" id="A0AAD9P9K0"/>
<evidence type="ECO:0000313" key="3">
    <source>
        <dbReference type="Proteomes" id="UP001209878"/>
    </source>
</evidence>
<keyword evidence="3" id="KW-1185">Reference proteome</keyword>
<reference evidence="2" key="1">
    <citation type="journal article" date="2023" name="Mol. Biol. Evol.">
        <title>Third-Generation Sequencing Reveals the Adaptive Role of the Epigenome in Three Deep-Sea Polychaetes.</title>
        <authorList>
            <person name="Perez M."/>
            <person name="Aroh O."/>
            <person name="Sun Y."/>
            <person name="Lan Y."/>
            <person name="Juniper S.K."/>
            <person name="Young C.R."/>
            <person name="Angers B."/>
            <person name="Qian P.Y."/>
        </authorList>
    </citation>
    <scope>NUCLEOTIDE SEQUENCE</scope>
    <source>
        <strain evidence="2">R07B-5</strain>
    </source>
</reference>
<dbReference type="InterPro" id="IPR029526">
    <property type="entry name" value="PGBD"/>
</dbReference>
<feature type="domain" description="PiggyBac transposable element-derived protein" evidence="1">
    <location>
        <begin position="46"/>
        <end position="134"/>
    </location>
</feature>
<dbReference type="Pfam" id="PF13843">
    <property type="entry name" value="DDE_Tnp_1_7"/>
    <property type="match status" value="1"/>
</dbReference>
<accession>A0AAD9P9K0</accession>
<evidence type="ECO:0000313" key="2">
    <source>
        <dbReference type="EMBL" id="KAK2190633.1"/>
    </source>
</evidence>
<proteinExistence type="predicted"/>
<name>A0AAD9P9K0_RIDPI</name>
<protein>
    <recommendedName>
        <fullName evidence="1">PiggyBac transposable element-derived protein domain-containing protein</fullName>
    </recommendedName>
</protein>
<evidence type="ECO:0000259" key="1">
    <source>
        <dbReference type="Pfam" id="PF13843"/>
    </source>
</evidence>
<dbReference type="PANTHER" id="PTHR46599">
    <property type="entry name" value="PIGGYBAC TRANSPOSABLE ELEMENT-DERIVED PROTEIN 4"/>
    <property type="match status" value="1"/>
</dbReference>
<dbReference type="EMBL" id="JAODUO010000073">
    <property type="protein sequence ID" value="KAK2190633.1"/>
    <property type="molecule type" value="Genomic_DNA"/>
</dbReference>
<comment type="caution">
    <text evidence="2">The sequence shown here is derived from an EMBL/GenBank/DDBJ whole genome shotgun (WGS) entry which is preliminary data.</text>
</comment>
<dbReference type="PANTHER" id="PTHR46599:SF3">
    <property type="entry name" value="PIGGYBAC TRANSPOSABLE ELEMENT-DERIVED PROTEIN 4"/>
    <property type="match status" value="1"/>
</dbReference>
<dbReference type="Proteomes" id="UP001209878">
    <property type="component" value="Unassembled WGS sequence"/>
</dbReference>
<organism evidence="2 3">
    <name type="scientific">Ridgeia piscesae</name>
    <name type="common">Tubeworm</name>
    <dbReference type="NCBI Taxonomy" id="27915"/>
    <lineage>
        <taxon>Eukaryota</taxon>
        <taxon>Metazoa</taxon>
        <taxon>Spiralia</taxon>
        <taxon>Lophotrochozoa</taxon>
        <taxon>Annelida</taxon>
        <taxon>Polychaeta</taxon>
        <taxon>Sedentaria</taxon>
        <taxon>Canalipalpata</taxon>
        <taxon>Sabellida</taxon>
        <taxon>Siboglinidae</taxon>
        <taxon>Ridgeia</taxon>
    </lineage>
</organism>